<accession>A0A6M1T3J1</accession>
<dbReference type="Gene3D" id="1.20.1530.10">
    <property type="entry name" value="Na+/H+ antiporter like domain"/>
    <property type="match status" value="1"/>
</dbReference>
<feature type="transmembrane region" description="Helical" evidence="6">
    <location>
        <begin position="303"/>
        <end position="321"/>
    </location>
</feature>
<dbReference type="Proteomes" id="UP000473278">
    <property type="component" value="Unassembled WGS sequence"/>
</dbReference>
<feature type="transmembrane region" description="Helical" evidence="6">
    <location>
        <begin position="66"/>
        <end position="84"/>
    </location>
</feature>
<evidence type="ECO:0000256" key="3">
    <source>
        <dbReference type="ARBA" id="ARBA00022692"/>
    </source>
</evidence>
<proteinExistence type="inferred from homology"/>
<feature type="transmembrane region" description="Helical" evidence="6">
    <location>
        <begin position="215"/>
        <end position="241"/>
    </location>
</feature>
<dbReference type="Pfam" id="PF06965">
    <property type="entry name" value="Na_H_antiport_1"/>
    <property type="match status" value="1"/>
</dbReference>
<comment type="similarity">
    <text evidence="6">Belongs to the NhaA Na(+)/H(+) (TC 2.A.33) antiporter family.</text>
</comment>
<feature type="transmembrane region" description="Helical" evidence="6">
    <location>
        <begin position="96"/>
        <end position="118"/>
    </location>
</feature>
<dbReference type="AlphaFoldDB" id="A0A6M1T3J1"/>
<keyword evidence="3 6" id="KW-0812">Transmembrane</keyword>
<dbReference type="GO" id="GO:0005886">
    <property type="term" value="C:plasma membrane"/>
    <property type="evidence" value="ECO:0007669"/>
    <property type="project" value="UniProtKB-SubCell"/>
</dbReference>
<dbReference type="RefSeq" id="WP_165143768.1">
    <property type="nucleotide sequence ID" value="NZ_JAALLT010000005.1"/>
</dbReference>
<evidence type="ECO:0000313" key="7">
    <source>
        <dbReference type="EMBL" id="NGP78034.1"/>
    </source>
</evidence>
<comment type="caution">
    <text evidence="7">The sequence shown here is derived from an EMBL/GenBank/DDBJ whole genome shotgun (WGS) entry which is preliminary data.</text>
</comment>
<evidence type="ECO:0000256" key="5">
    <source>
        <dbReference type="ARBA" id="ARBA00023136"/>
    </source>
</evidence>
<dbReference type="PANTHER" id="PTHR30341:SF0">
    <property type="entry name" value="NA(+)_H(+) ANTIPORTER NHAA"/>
    <property type="match status" value="1"/>
</dbReference>
<keyword evidence="6" id="KW-0915">Sodium</keyword>
<sequence>MANKSLKERVYGFFKKDSAAGMMLLFATIAALIIANSPLGDAYHHMLESHIVLGISDLVIDKSVHHWINDGLMAVFFLLIGLEIKRELKYGELSSVQSAILPAVAALGGAILPALIFYGFNGGTDLMNGWAIPVATDIAFVVGVLALLGSRVPIWAKVFVTAVAVVDDLIAVLVIAFFYTEQISMGALGIGAICLLVLLYFNYRGVNKLSPYMIIGFIMWWAVLKSGVHATIAGVIVGFAIPASRGWSLERLTEYAQEGFELFQQAADEKLPVTKEQALHHMDETLEHAESPLHRLEHKLHTSVYFVIMPVFAFANAGVVFDPEVMGQAIVSPLTWGITLGLFFGKQIGIFGSTWLLTKLGFSGLANNKETWKVVYGVALLAGIGFTMSLFIANLSFDPVEQFNLLEFSKVGILLGSLVSGLLGYYFLSRAPEFGAETQQPFDVPEGKAGGEAV</sequence>
<keyword evidence="8" id="KW-1185">Reference proteome</keyword>
<protein>
    <recommendedName>
        <fullName evidence="6">Na(+)/H(+) antiporter NhaA</fullName>
    </recommendedName>
    <alternativeName>
        <fullName evidence="6">Sodium/proton antiporter NhaA</fullName>
    </alternativeName>
</protein>
<feature type="transmembrane region" description="Helical" evidence="6">
    <location>
        <begin position="130"/>
        <end position="148"/>
    </location>
</feature>
<evidence type="ECO:0000256" key="6">
    <source>
        <dbReference type="HAMAP-Rule" id="MF_01844"/>
    </source>
</evidence>
<comment type="catalytic activity">
    <reaction evidence="6">
        <text>Na(+)(in) + 2 H(+)(out) = Na(+)(out) + 2 H(+)(in)</text>
        <dbReference type="Rhea" id="RHEA:29251"/>
        <dbReference type="ChEBI" id="CHEBI:15378"/>
        <dbReference type="ChEBI" id="CHEBI:29101"/>
    </reaction>
</comment>
<comment type="subcellular location">
    <subcellularLocation>
        <location evidence="1">Cell inner membrane</location>
        <topology evidence="1">Multi-pass membrane protein</topology>
    </subcellularLocation>
    <subcellularLocation>
        <location evidence="6">Cell membrane</location>
        <topology evidence="6">Multi-pass membrane protein</topology>
    </subcellularLocation>
</comment>
<dbReference type="PANTHER" id="PTHR30341">
    <property type="entry name" value="SODIUM ION/PROTON ANTIPORTER NHAA-RELATED"/>
    <property type="match status" value="1"/>
</dbReference>
<evidence type="ECO:0000256" key="2">
    <source>
        <dbReference type="ARBA" id="ARBA00022475"/>
    </source>
</evidence>
<evidence type="ECO:0000256" key="4">
    <source>
        <dbReference type="ARBA" id="ARBA00022989"/>
    </source>
</evidence>
<feature type="transmembrane region" description="Helical" evidence="6">
    <location>
        <begin position="185"/>
        <end position="203"/>
    </location>
</feature>
<reference evidence="7 8" key="1">
    <citation type="submission" date="2020-02" db="EMBL/GenBank/DDBJ databases">
        <title>Balneolaceae bacterium YR4-1, complete genome.</title>
        <authorList>
            <person name="Li Y."/>
            <person name="Wu S."/>
        </authorList>
    </citation>
    <scope>NUCLEOTIDE SEQUENCE [LARGE SCALE GENOMIC DNA]</scope>
    <source>
        <strain evidence="7 8">YR4-1</strain>
    </source>
</reference>
<keyword evidence="5 6" id="KW-0472">Membrane</keyword>
<feature type="transmembrane region" description="Helical" evidence="6">
    <location>
        <begin position="155"/>
        <end position="179"/>
    </location>
</feature>
<feature type="transmembrane region" description="Helical" evidence="6">
    <location>
        <begin position="375"/>
        <end position="396"/>
    </location>
</feature>
<keyword evidence="6" id="KW-0050">Antiport</keyword>
<gene>
    <name evidence="6 7" type="primary">nhaA</name>
    <name evidence="7" type="ORF">G3570_15400</name>
</gene>
<dbReference type="InterPro" id="IPR023171">
    <property type="entry name" value="Na/H_antiporter_dom_sf"/>
</dbReference>
<organism evidence="7 8">
    <name type="scientific">Halalkalibaculum roseum</name>
    <dbReference type="NCBI Taxonomy" id="2709311"/>
    <lineage>
        <taxon>Bacteria</taxon>
        <taxon>Pseudomonadati</taxon>
        <taxon>Balneolota</taxon>
        <taxon>Balneolia</taxon>
        <taxon>Balneolales</taxon>
        <taxon>Balneolaceae</taxon>
        <taxon>Halalkalibaculum</taxon>
    </lineage>
</organism>
<dbReference type="GO" id="GO:0015385">
    <property type="term" value="F:sodium:proton antiporter activity"/>
    <property type="evidence" value="ECO:0007669"/>
    <property type="project" value="UniProtKB-UniRule"/>
</dbReference>
<keyword evidence="6" id="KW-0813">Transport</keyword>
<dbReference type="NCBIfam" id="TIGR00773">
    <property type="entry name" value="NhaA"/>
    <property type="match status" value="1"/>
</dbReference>
<dbReference type="InterPro" id="IPR004670">
    <property type="entry name" value="NhaA"/>
</dbReference>
<dbReference type="GO" id="GO:0006885">
    <property type="term" value="P:regulation of pH"/>
    <property type="evidence" value="ECO:0007669"/>
    <property type="project" value="UniProtKB-UniRule"/>
</dbReference>
<keyword evidence="2 6" id="KW-1003">Cell membrane</keyword>
<feature type="transmembrane region" description="Helical" evidence="6">
    <location>
        <begin position="408"/>
        <end position="428"/>
    </location>
</feature>
<feature type="transmembrane region" description="Helical" evidence="6">
    <location>
        <begin position="333"/>
        <end position="355"/>
    </location>
</feature>
<dbReference type="EMBL" id="JAALLT010000005">
    <property type="protein sequence ID" value="NGP78034.1"/>
    <property type="molecule type" value="Genomic_DNA"/>
</dbReference>
<keyword evidence="4 6" id="KW-1133">Transmembrane helix</keyword>
<dbReference type="HAMAP" id="MF_01844">
    <property type="entry name" value="NhaA"/>
    <property type="match status" value="1"/>
</dbReference>
<evidence type="ECO:0000313" key="8">
    <source>
        <dbReference type="Proteomes" id="UP000473278"/>
    </source>
</evidence>
<keyword evidence="6" id="KW-0406">Ion transport</keyword>
<name>A0A6M1T3J1_9BACT</name>
<evidence type="ECO:0000256" key="1">
    <source>
        <dbReference type="ARBA" id="ARBA00004429"/>
    </source>
</evidence>
<keyword evidence="6" id="KW-0739">Sodium transport</keyword>
<comment type="function">
    <text evidence="6">Na(+)/H(+) antiporter that extrudes sodium in exchange for external protons.</text>
</comment>